<dbReference type="PANTHER" id="PTHR12673:SF241">
    <property type="entry name" value="DH DOMAIN-CONTAINING PROTEIN"/>
    <property type="match status" value="1"/>
</dbReference>
<keyword evidence="2" id="KW-1185">Reference proteome</keyword>
<evidence type="ECO:0000259" key="1">
    <source>
        <dbReference type="PROSITE" id="PS50010"/>
    </source>
</evidence>
<dbReference type="InterPro" id="IPR051092">
    <property type="entry name" value="FYVE_RhoGEF_PH"/>
</dbReference>
<proteinExistence type="predicted"/>
<dbReference type="PANTHER" id="PTHR12673">
    <property type="entry name" value="FACIOGENITAL DYSPLASIA PROTEIN"/>
    <property type="match status" value="1"/>
</dbReference>
<dbReference type="Gene3D" id="1.20.900.10">
    <property type="entry name" value="Dbl homology (DH) domain"/>
    <property type="match status" value="1"/>
</dbReference>
<dbReference type="WBParaSite" id="ACRNAN_scaffold100.g17127.t1">
    <property type="protein sequence ID" value="ACRNAN_scaffold100.g17127.t1"/>
    <property type="gene ID" value="ACRNAN_scaffold100.g17127"/>
</dbReference>
<dbReference type="InterPro" id="IPR035899">
    <property type="entry name" value="DBL_dom_sf"/>
</dbReference>
<name>A0A914CF48_9BILA</name>
<sequence length="427" mass="49423">MTVQIQHQRPSWQSALSFLANNSDPAMALKAPEFMIDTFKKFQPPPDIDLEGGTLLSVEETEEIDPMDNCKVQVTKYHILSADGTEESTITKKRKLKVNCTQSLKRLEFCNGKEAKFEEKTEILTGDLDGFQPKQLQHRSSQFALDHTNPQDQAISNTLLRTQDTFMTLLHQKKDEFLEMFPDLFASMRTRPAIFDSPGTTTETIINPDGTTVTRMKSSKQFSSHYTRHETYVNGVKQESKCKFRAFMEYQGPEGGFSIRLNDNPEADLSEDENENEDFDGTSRISRSVSEIPDTMSAMVSYGNKVPKITPLTAKTKRYDKAWHSVNELVESENRYVQKLALLDKFRARVEEQKLLDKRQIGFLFANTESLYRFHNLHLLPQLMDRHREWQSTKRISDVLRKQAPFLKMYSEYTNNYKRSTQIFEEC</sequence>
<dbReference type="GO" id="GO:0005737">
    <property type="term" value="C:cytoplasm"/>
    <property type="evidence" value="ECO:0007669"/>
    <property type="project" value="TreeGrafter"/>
</dbReference>
<dbReference type="PROSITE" id="PS50010">
    <property type="entry name" value="DH_2"/>
    <property type="match status" value="1"/>
</dbReference>
<evidence type="ECO:0000313" key="2">
    <source>
        <dbReference type="Proteomes" id="UP000887540"/>
    </source>
</evidence>
<reference evidence="3" key="1">
    <citation type="submission" date="2022-11" db="UniProtKB">
        <authorList>
            <consortium name="WormBaseParasite"/>
        </authorList>
    </citation>
    <scope>IDENTIFICATION</scope>
</reference>
<dbReference type="AlphaFoldDB" id="A0A914CF48"/>
<organism evidence="2 3">
    <name type="scientific">Acrobeloides nanus</name>
    <dbReference type="NCBI Taxonomy" id="290746"/>
    <lineage>
        <taxon>Eukaryota</taxon>
        <taxon>Metazoa</taxon>
        <taxon>Ecdysozoa</taxon>
        <taxon>Nematoda</taxon>
        <taxon>Chromadorea</taxon>
        <taxon>Rhabditida</taxon>
        <taxon>Tylenchina</taxon>
        <taxon>Cephalobomorpha</taxon>
        <taxon>Cephaloboidea</taxon>
        <taxon>Cephalobidae</taxon>
        <taxon>Acrobeloides</taxon>
    </lineage>
</organism>
<dbReference type="GO" id="GO:0007010">
    <property type="term" value="P:cytoskeleton organization"/>
    <property type="evidence" value="ECO:0007669"/>
    <property type="project" value="TreeGrafter"/>
</dbReference>
<dbReference type="Proteomes" id="UP000887540">
    <property type="component" value="Unplaced"/>
</dbReference>
<dbReference type="GO" id="GO:0046847">
    <property type="term" value="P:filopodium assembly"/>
    <property type="evidence" value="ECO:0007669"/>
    <property type="project" value="TreeGrafter"/>
</dbReference>
<dbReference type="InterPro" id="IPR000219">
    <property type="entry name" value="DH_dom"/>
</dbReference>
<dbReference type="GO" id="GO:0005085">
    <property type="term" value="F:guanyl-nucleotide exchange factor activity"/>
    <property type="evidence" value="ECO:0007669"/>
    <property type="project" value="InterPro"/>
</dbReference>
<protein>
    <submittedName>
        <fullName evidence="3">DH domain-containing protein</fullName>
    </submittedName>
</protein>
<evidence type="ECO:0000313" key="3">
    <source>
        <dbReference type="WBParaSite" id="ACRNAN_scaffold100.g17127.t1"/>
    </source>
</evidence>
<dbReference type="SUPFAM" id="SSF48065">
    <property type="entry name" value="DBL homology domain (DH-domain)"/>
    <property type="match status" value="1"/>
</dbReference>
<dbReference type="Pfam" id="PF00621">
    <property type="entry name" value="RhoGEF"/>
    <property type="match status" value="1"/>
</dbReference>
<accession>A0A914CF48</accession>
<feature type="domain" description="DH" evidence="1">
    <location>
        <begin position="321"/>
        <end position="427"/>
    </location>
</feature>